<dbReference type="Pfam" id="PF14336">
    <property type="entry name" value="GLUCM-like_C"/>
    <property type="match status" value="1"/>
</dbReference>
<comment type="caution">
    <text evidence="2">The sequence shown here is derived from an EMBL/GenBank/DDBJ whole genome shotgun (WGS) entry which is preliminary data.</text>
</comment>
<dbReference type="Proteomes" id="UP000233786">
    <property type="component" value="Unassembled WGS sequence"/>
</dbReference>
<dbReference type="Gene3D" id="3.90.1640.20">
    <property type="entry name" value="TON_0340"/>
    <property type="match status" value="1"/>
</dbReference>
<name>A0A2N3Y6F1_SACSN</name>
<accession>A0A2N3Y6F1</accession>
<gene>
    <name evidence="2" type="ORF">A8926_6590</name>
</gene>
<evidence type="ECO:0000313" key="2">
    <source>
        <dbReference type="EMBL" id="PKW18499.1"/>
    </source>
</evidence>
<evidence type="ECO:0000259" key="1">
    <source>
        <dbReference type="Pfam" id="PF14336"/>
    </source>
</evidence>
<dbReference type="PANTHER" id="PTHR32022:SF10">
    <property type="entry name" value="D-GLUTAMATE CYCLASE, MITOCHONDRIAL"/>
    <property type="match status" value="1"/>
</dbReference>
<dbReference type="InterPro" id="IPR025504">
    <property type="entry name" value="GLUCM_C"/>
</dbReference>
<dbReference type="AlphaFoldDB" id="A0A2N3Y6F1"/>
<dbReference type="STRING" id="994479.GCA_000194155_03139"/>
<sequence length="320" mass="33301">MKPESHPAFESLDRLATIEMRPPTSPAGIVSPFYTLARGERSEPISLAIARSLLRRQGEKALIVTGLVEEGRFPQGEVDGPIGSLALARTLAGLGSEVTIVIDPEAVGPVEKLVDAAGLDGVTLMESRFSSAAEAREFAAQFGVVAAIEKLGQNSVGGRHLIWGTPVTAGDLFADDYLRAATDNGALTLAVGDNGNEIGFGNIAAESEALTPRGVSVEGGFFASTTVDHLLPASVSNLGCYVITGAVAILARRANLAVTGDLVREWTELGLRAGLRSGGVDDPAFQGDDGIPLRFVAAHAELISGIVHQSLLGDPWVADQ</sequence>
<dbReference type="PANTHER" id="PTHR32022">
    <property type="entry name" value="D-GLUTAMATE CYCLASE, MITOCHONDRIAL"/>
    <property type="match status" value="1"/>
</dbReference>
<evidence type="ECO:0000313" key="3">
    <source>
        <dbReference type="Proteomes" id="UP000233786"/>
    </source>
</evidence>
<reference evidence="2" key="1">
    <citation type="submission" date="2017-12" db="EMBL/GenBank/DDBJ databases">
        <title>Sequencing the genomes of 1000 Actinobacteria strains.</title>
        <authorList>
            <person name="Klenk H.-P."/>
        </authorList>
    </citation>
    <scope>NUCLEOTIDE SEQUENCE [LARGE SCALE GENOMIC DNA]</scope>
    <source>
        <strain evidence="2">DSM 44228</strain>
    </source>
</reference>
<keyword evidence="3" id="KW-1185">Reference proteome</keyword>
<proteinExistence type="predicted"/>
<organism evidence="2 3">
    <name type="scientific">Saccharopolyspora spinosa</name>
    <dbReference type="NCBI Taxonomy" id="60894"/>
    <lineage>
        <taxon>Bacteria</taxon>
        <taxon>Bacillati</taxon>
        <taxon>Actinomycetota</taxon>
        <taxon>Actinomycetes</taxon>
        <taxon>Pseudonocardiales</taxon>
        <taxon>Pseudonocardiaceae</taxon>
        <taxon>Saccharopolyspora</taxon>
    </lineage>
</organism>
<dbReference type="EMBL" id="PJNB01000001">
    <property type="protein sequence ID" value="PKW18499.1"/>
    <property type="molecule type" value="Genomic_DNA"/>
</dbReference>
<feature type="domain" description="D-glutamate cyclase-like C-terminal" evidence="1">
    <location>
        <begin position="54"/>
        <end position="280"/>
    </location>
</feature>
<dbReference type="RefSeq" id="WP_170121604.1">
    <property type="nucleotide sequence ID" value="NZ_CP061007.1"/>
</dbReference>
<protein>
    <submittedName>
        <fullName evidence="2">Uncharacterized protein DUF4392</fullName>
    </submittedName>
</protein>